<evidence type="ECO:0000313" key="3">
    <source>
        <dbReference type="Proteomes" id="UP000652176"/>
    </source>
</evidence>
<evidence type="ECO:0000259" key="1">
    <source>
        <dbReference type="Pfam" id="PF01464"/>
    </source>
</evidence>
<dbReference type="SUPFAM" id="SSF53955">
    <property type="entry name" value="Lysozyme-like"/>
    <property type="match status" value="1"/>
</dbReference>
<dbReference type="Gene3D" id="1.10.530.10">
    <property type="match status" value="1"/>
</dbReference>
<dbReference type="Proteomes" id="UP000652176">
    <property type="component" value="Unassembled WGS sequence"/>
</dbReference>
<name>A0ABR9D2K6_9GAMM</name>
<dbReference type="RefSeq" id="WP_192375632.1">
    <property type="nucleotide sequence ID" value="NZ_CAJHIV010000001.1"/>
</dbReference>
<accession>A0ABR9D2K6</accession>
<sequence>MTIVSAKPSLYRSALPSPIGAMIAALLCSWTPASWAKDGIPANFQLIAGEHRLPAEVLYSVAVTESGQKLRSGKLRPWPWTLNVAGKAQRYPTRLAAWQGLTEYLQQGVDLIDIGIMQVNWRYHREQLGSPWQALEPFHNTRTGARILKLEYQKTGTWKTAIGRYHSPGSKTKQQERAKHYAQRVVKRMAQLRSE</sequence>
<evidence type="ECO:0000313" key="2">
    <source>
        <dbReference type="EMBL" id="MBD9357348.1"/>
    </source>
</evidence>
<reference evidence="2 3" key="1">
    <citation type="submission" date="2020-09" db="EMBL/GenBank/DDBJ databases">
        <title>Methylomonas albis sp. nov. and Methylomonas fluvii sp. nov.: Two cold-adapted methanotrophs from the River Elbe and an amended description of Methylovulum psychrotolerans strain Eb1.</title>
        <authorList>
            <person name="Bussmann I.K."/>
            <person name="Klings K.-W."/>
            <person name="Warnstedt J."/>
            <person name="Hoppert M."/>
            <person name="Saborowski A."/>
            <person name="Horn F."/>
            <person name="Liebner S."/>
        </authorList>
    </citation>
    <scope>NUCLEOTIDE SEQUENCE [LARGE SCALE GENOMIC DNA]</scope>
    <source>
        <strain evidence="2 3">EbA</strain>
    </source>
</reference>
<proteinExistence type="predicted"/>
<dbReference type="EMBL" id="JACXSS010000001">
    <property type="protein sequence ID" value="MBD9357348.1"/>
    <property type="molecule type" value="Genomic_DNA"/>
</dbReference>
<keyword evidence="3" id="KW-1185">Reference proteome</keyword>
<protein>
    <submittedName>
        <fullName evidence="2">Transglycosylase SLT domain-containing protein</fullName>
    </submittedName>
</protein>
<dbReference type="Pfam" id="PF01464">
    <property type="entry name" value="SLT"/>
    <property type="match status" value="1"/>
</dbReference>
<feature type="domain" description="Transglycosylase SLT" evidence="1">
    <location>
        <begin position="51"/>
        <end position="179"/>
    </location>
</feature>
<dbReference type="InterPro" id="IPR008258">
    <property type="entry name" value="Transglycosylase_SLT_dom_1"/>
</dbReference>
<organism evidence="2 3">
    <name type="scientific">Methylomonas albis</name>
    <dbReference type="NCBI Taxonomy" id="1854563"/>
    <lineage>
        <taxon>Bacteria</taxon>
        <taxon>Pseudomonadati</taxon>
        <taxon>Pseudomonadota</taxon>
        <taxon>Gammaproteobacteria</taxon>
        <taxon>Methylococcales</taxon>
        <taxon>Methylococcaceae</taxon>
        <taxon>Methylomonas</taxon>
    </lineage>
</organism>
<dbReference type="InterPro" id="IPR023346">
    <property type="entry name" value="Lysozyme-like_dom_sf"/>
</dbReference>
<gene>
    <name evidence="2" type="ORF">IE877_15920</name>
</gene>
<comment type="caution">
    <text evidence="2">The sequence shown here is derived from an EMBL/GenBank/DDBJ whole genome shotgun (WGS) entry which is preliminary data.</text>
</comment>